<sequence>MSESVIELARIEVQAISVKVRPDPQALEKIEELMLQANADGTVQVDAFGTDPQGNAWHVSRALEEQAYENMRQRLLIKEQASLPPFSSFKSGNTLGRVVGEAAPAAVPAAQANPRLKPEAEPEEDWWAEKGPWVHGGLDVLGFVPGLGAIPDLINAGIYAVEGDAVNAGLSAAAVIPFAGDALKGGVLVGKSANRLGSETVQRTISEATDKAARDGSKQAEKAVSERIARKIPEKRTAEQLSAPKTQDGAKIRSRNTTHTRNGYTYQLDHHGRVTKVEGSLKLNKSKTRNQSAQKNAGGKDRLPDDQGGHYVGRRFDGPTDEMNHFAQNGNFNNSAYRKLENSWEKALKNNKDVRIEINPRYTKDSLRPDKITIRQWIDGVEKDSVTYANKYGG</sequence>
<organism evidence="3 4">
    <name type="scientific">Pseudomonas alkylphenolica</name>
    <dbReference type="NCBI Taxonomy" id="237609"/>
    <lineage>
        <taxon>Bacteria</taxon>
        <taxon>Pseudomonadati</taxon>
        <taxon>Pseudomonadota</taxon>
        <taxon>Gammaproteobacteria</taxon>
        <taxon>Pseudomonadales</taxon>
        <taxon>Pseudomonadaceae</taxon>
        <taxon>Pseudomonas</taxon>
    </lineage>
</organism>
<feature type="domain" description="Type VII secretion system protein EssD-like" evidence="2">
    <location>
        <begin position="256"/>
        <end position="378"/>
    </location>
</feature>
<dbReference type="InterPro" id="IPR044929">
    <property type="entry name" value="DNA/RNA_non-sp_Endonuclease_sf"/>
</dbReference>
<comment type="caution">
    <text evidence="3">The sequence shown here is derived from an EMBL/GenBank/DDBJ whole genome shotgun (WGS) entry which is preliminary data.</text>
</comment>
<dbReference type="Pfam" id="PF13930">
    <property type="entry name" value="Endonuclea_NS_2"/>
    <property type="match status" value="1"/>
</dbReference>
<dbReference type="AlphaFoldDB" id="A0A443ZEC3"/>
<dbReference type="InterPro" id="IPR044927">
    <property type="entry name" value="Endonuclea_NS_2"/>
</dbReference>
<evidence type="ECO:0000259" key="2">
    <source>
        <dbReference type="Pfam" id="PF13930"/>
    </source>
</evidence>
<evidence type="ECO:0000313" key="3">
    <source>
        <dbReference type="EMBL" id="RWU17030.1"/>
    </source>
</evidence>
<evidence type="ECO:0000256" key="1">
    <source>
        <dbReference type="SAM" id="MobiDB-lite"/>
    </source>
</evidence>
<dbReference type="CDD" id="cd20745">
    <property type="entry name" value="FIX_RhsA_AHH_HNH-like"/>
    <property type="match status" value="1"/>
</dbReference>
<dbReference type="Proteomes" id="UP000288983">
    <property type="component" value="Unassembled WGS sequence"/>
</dbReference>
<reference evidence="3 4" key="1">
    <citation type="submission" date="2018-06" db="EMBL/GenBank/DDBJ databases">
        <title>Bacteria isolated from soil of Wuhan.</title>
        <authorList>
            <person name="Wei X."/>
            <person name="Chunhua H."/>
        </authorList>
    </citation>
    <scope>NUCLEOTIDE SEQUENCE [LARGE SCALE GENOMIC DNA]</scope>
    <source>
        <strain evidence="4">xwS2</strain>
    </source>
</reference>
<feature type="region of interest" description="Disordered" evidence="1">
    <location>
        <begin position="207"/>
        <end position="311"/>
    </location>
</feature>
<dbReference type="OrthoDB" id="6823128at2"/>
<feature type="compositionally biased region" description="Basic and acidic residues" evidence="1">
    <location>
        <begin position="298"/>
        <end position="311"/>
    </location>
</feature>
<gene>
    <name evidence="3" type="ORF">DM813_27075</name>
</gene>
<dbReference type="Gene3D" id="3.40.570.10">
    <property type="entry name" value="Extracellular Endonuclease, subunit A"/>
    <property type="match status" value="1"/>
</dbReference>
<feature type="compositionally biased region" description="Basic and acidic residues" evidence="1">
    <location>
        <begin position="208"/>
        <end position="238"/>
    </location>
</feature>
<dbReference type="EMBL" id="QJRG01000050">
    <property type="protein sequence ID" value="RWU17030.1"/>
    <property type="molecule type" value="Genomic_DNA"/>
</dbReference>
<dbReference type="RefSeq" id="WP_128326451.1">
    <property type="nucleotide sequence ID" value="NZ_QJRG01000050.1"/>
</dbReference>
<accession>A0A443ZEC3</accession>
<proteinExistence type="predicted"/>
<protein>
    <recommendedName>
        <fullName evidence="2">Type VII secretion system protein EssD-like domain-containing protein</fullName>
    </recommendedName>
</protein>
<evidence type="ECO:0000313" key="4">
    <source>
        <dbReference type="Proteomes" id="UP000288983"/>
    </source>
</evidence>
<name>A0A443ZEC3_9PSED</name>